<organism evidence="8 9">
    <name type="scientific">Manduca sexta</name>
    <name type="common">Tobacco hawkmoth</name>
    <name type="synonym">Tobacco hornworm</name>
    <dbReference type="NCBI Taxonomy" id="7130"/>
    <lineage>
        <taxon>Eukaryota</taxon>
        <taxon>Metazoa</taxon>
        <taxon>Ecdysozoa</taxon>
        <taxon>Arthropoda</taxon>
        <taxon>Hexapoda</taxon>
        <taxon>Insecta</taxon>
        <taxon>Pterygota</taxon>
        <taxon>Neoptera</taxon>
        <taxon>Endopterygota</taxon>
        <taxon>Lepidoptera</taxon>
        <taxon>Glossata</taxon>
        <taxon>Ditrysia</taxon>
        <taxon>Bombycoidea</taxon>
        <taxon>Sphingidae</taxon>
        <taxon>Sphinginae</taxon>
        <taxon>Sphingini</taxon>
        <taxon>Manduca</taxon>
    </lineage>
</organism>
<dbReference type="Pfam" id="PF13894">
    <property type="entry name" value="zf-C2H2_4"/>
    <property type="match status" value="1"/>
</dbReference>
<dbReference type="InterPro" id="IPR013087">
    <property type="entry name" value="Znf_C2H2_type"/>
</dbReference>
<dbReference type="GO" id="GO:0005654">
    <property type="term" value="C:nucleoplasm"/>
    <property type="evidence" value="ECO:0007669"/>
    <property type="project" value="TreeGrafter"/>
</dbReference>
<dbReference type="Proteomes" id="UP000791440">
    <property type="component" value="Unassembled WGS sequence"/>
</dbReference>
<dbReference type="GO" id="GO:0008270">
    <property type="term" value="F:zinc ion binding"/>
    <property type="evidence" value="ECO:0007669"/>
    <property type="project" value="UniProtKB-KW"/>
</dbReference>
<keyword evidence="9" id="KW-1185">Reference proteome</keyword>
<evidence type="ECO:0000313" key="9">
    <source>
        <dbReference type="Proteomes" id="UP000791440"/>
    </source>
</evidence>
<keyword evidence="5" id="KW-0539">Nucleus</keyword>
<evidence type="ECO:0000256" key="3">
    <source>
        <dbReference type="ARBA" id="ARBA00022737"/>
    </source>
</evidence>
<reference evidence="8" key="1">
    <citation type="journal article" date="2016" name="Insect Biochem. Mol. Biol.">
        <title>Multifaceted biological insights from a draft genome sequence of the tobacco hornworm moth, Manduca sexta.</title>
        <authorList>
            <person name="Kanost M.R."/>
            <person name="Arrese E.L."/>
            <person name="Cao X."/>
            <person name="Chen Y.R."/>
            <person name="Chellapilla S."/>
            <person name="Goldsmith M.R."/>
            <person name="Grosse-Wilde E."/>
            <person name="Heckel D.G."/>
            <person name="Herndon N."/>
            <person name="Jiang H."/>
            <person name="Papanicolaou A."/>
            <person name="Qu J."/>
            <person name="Soulages J.L."/>
            <person name="Vogel H."/>
            <person name="Walters J."/>
            <person name="Waterhouse R.M."/>
            <person name="Ahn S.J."/>
            <person name="Almeida F.C."/>
            <person name="An C."/>
            <person name="Aqrawi P."/>
            <person name="Bretschneider A."/>
            <person name="Bryant W.B."/>
            <person name="Bucks S."/>
            <person name="Chao H."/>
            <person name="Chevignon G."/>
            <person name="Christen J.M."/>
            <person name="Clarke D.F."/>
            <person name="Dittmer N.T."/>
            <person name="Ferguson L.C.F."/>
            <person name="Garavelou S."/>
            <person name="Gordon K.H.J."/>
            <person name="Gunaratna R.T."/>
            <person name="Han Y."/>
            <person name="Hauser F."/>
            <person name="He Y."/>
            <person name="Heidel-Fischer H."/>
            <person name="Hirsh A."/>
            <person name="Hu Y."/>
            <person name="Jiang H."/>
            <person name="Kalra D."/>
            <person name="Klinner C."/>
            <person name="Konig C."/>
            <person name="Kovar C."/>
            <person name="Kroll A.R."/>
            <person name="Kuwar S.S."/>
            <person name="Lee S.L."/>
            <person name="Lehman R."/>
            <person name="Li K."/>
            <person name="Li Z."/>
            <person name="Liang H."/>
            <person name="Lovelace S."/>
            <person name="Lu Z."/>
            <person name="Mansfield J.H."/>
            <person name="McCulloch K.J."/>
            <person name="Mathew T."/>
            <person name="Morton B."/>
            <person name="Muzny D.M."/>
            <person name="Neunemann D."/>
            <person name="Ongeri F."/>
            <person name="Pauchet Y."/>
            <person name="Pu L.L."/>
            <person name="Pyrousis I."/>
            <person name="Rao X.J."/>
            <person name="Redding A."/>
            <person name="Roesel C."/>
            <person name="Sanchez-Gracia A."/>
            <person name="Schaack S."/>
            <person name="Shukla A."/>
            <person name="Tetreau G."/>
            <person name="Wang Y."/>
            <person name="Xiong G.H."/>
            <person name="Traut W."/>
            <person name="Walsh T.K."/>
            <person name="Worley K.C."/>
            <person name="Wu D."/>
            <person name="Wu W."/>
            <person name="Wu Y.Q."/>
            <person name="Zhang X."/>
            <person name="Zou Z."/>
            <person name="Zucker H."/>
            <person name="Briscoe A.D."/>
            <person name="Burmester T."/>
            <person name="Clem R.J."/>
            <person name="Feyereisen R."/>
            <person name="Grimmelikhuijzen C.J.P."/>
            <person name="Hamodrakas S.J."/>
            <person name="Hansson B.S."/>
            <person name="Huguet E."/>
            <person name="Jermiin L.S."/>
            <person name="Lan Q."/>
            <person name="Lehman H.K."/>
            <person name="Lorenzen M."/>
            <person name="Merzendorfer H."/>
            <person name="Michalopoulos I."/>
            <person name="Morton D.B."/>
            <person name="Muthukrishnan S."/>
            <person name="Oakeshott J.G."/>
            <person name="Palmer W."/>
            <person name="Park Y."/>
            <person name="Passarelli A.L."/>
            <person name="Rozas J."/>
            <person name="Schwartz L.M."/>
            <person name="Smith W."/>
            <person name="Southgate A."/>
            <person name="Vilcinskas A."/>
            <person name="Vogt R."/>
            <person name="Wang P."/>
            <person name="Werren J."/>
            <person name="Yu X.Q."/>
            <person name="Zhou J.J."/>
            <person name="Brown S.J."/>
            <person name="Scherer S.E."/>
            <person name="Richards S."/>
            <person name="Blissard G.W."/>
        </authorList>
    </citation>
    <scope>NUCLEOTIDE SEQUENCE</scope>
</reference>
<proteinExistence type="predicted"/>
<accession>A0A922CXU9</accession>
<evidence type="ECO:0000256" key="6">
    <source>
        <dbReference type="PROSITE-ProRule" id="PRU00042"/>
    </source>
</evidence>
<keyword evidence="3" id="KW-0677">Repeat</keyword>
<evidence type="ECO:0000256" key="2">
    <source>
        <dbReference type="ARBA" id="ARBA00022723"/>
    </source>
</evidence>
<evidence type="ECO:0000256" key="4">
    <source>
        <dbReference type="ARBA" id="ARBA00022833"/>
    </source>
</evidence>
<keyword evidence="2" id="KW-0479">Metal-binding</keyword>
<dbReference type="EMBL" id="JH669037">
    <property type="protein sequence ID" value="KAG6463805.1"/>
    <property type="molecule type" value="Genomic_DNA"/>
</dbReference>
<dbReference type="Pfam" id="PF00096">
    <property type="entry name" value="zf-C2H2"/>
    <property type="match status" value="4"/>
</dbReference>
<dbReference type="PANTHER" id="PTHR24399">
    <property type="entry name" value="ZINC FINGER AND BTB DOMAIN-CONTAINING"/>
    <property type="match status" value="1"/>
</dbReference>
<dbReference type="AlphaFoldDB" id="A0A922CXU9"/>
<dbReference type="Pfam" id="PF12874">
    <property type="entry name" value="zf-met"/>
    <property type="match status" value="1"/>
</dbReference>
<evidence type="ECO:0000259" key="7">
    <source>
        <dbReference type="PROSITE" id="PS50157"/>
    </source>
</evidence>
<sequence>MMRHEESNGEYKCATCTLRFASPAVLRAHAQLHATRALCRRCGARPSPRHTRHHAAKCRGSAAPCHLCARVFRDAAGLQQHLKRFHQSKTSLRSYSCSVCGKNYSNQAAVRTHMIKHLNRKFTCDLCSSTFSSPYTLNQHKKKHDAQAEQHYCEVCKIGYSTRKSLLAHRRNALVHQQTVFECPVCARVCPNQRALTSHMTTVHSTTKDHACDTCGARYTSRKSLVRHVASHNKQPTSETHACHRCPRTFKSRSKLNRHLKQVCEKDKLEEELSCYYEGIYNVKE</sequence>
<protein>
    <recommendedName>
        <fullName evidence="7">C2H2-type domain-containing protein</fullName>
    </recommendedName>
</protein>
<feature type="domain" description="C2H2-type" evidence="7">
    <location>
        <begin position="210"/>
        <end position="237"/>
    </location>
</feature>
<feature type="domain" description="C2H2-type" evidence="7">
    <location>
        <begin position="95"/>
        <end position="122"/>
    </location>
</feature>
<dbReference type="SMART" id="SM00355">
    <property type="entry name" value="ZnF_C2H2"/>
    <property type="match status" value="8"/>
</dbReference>
<dbReference type="PROSITE" id="PS00028">
    <property type="entry name" value="ZINC_FINGER_C2H2_1"/>
    <property type="match status" value="6"/>
</dbReference>
<feature type="domain" description="C2H2-type" evidence="7">
    <location>
        <begin position="241"/>
        <end position="269"/>
    </location>
</feature>
<dbReference type="PROSITE" id="PS50157">
    <property type="entry name" value="ZINC_FINGER_C2H2_2"/>
    <property type="match status" value="7"/>
</dbReference>
<name>A0A922CXU9_MANSE</name>
<feature type="domain" description="C2H2-type" evidence="7">
    <location>
        <begin position="122"/>
        <end position="149"/>
    </location>
</feature>
<comment type="caution">
    <text evidence="8">The sequence shown here is derived from an EMBL/GenBank/DDBJ whole genome shotgun (WGS) entry which is preliminary data.</text>
</comment>
<evidence type="ECO:0000256" key="5">
    <source>
        <dbReference type="ARBA" id="ARBA00023242"/>
    </source>
</evidence>
<reference evidence="8" key="2">
    <citation type="submission" date="2020-12" db="EMBL/GenBank/DDBJ databases">
        <authorList>
            <person name="Kanost M."/>
        </authorList>
    </citation>
    <scope>NUCLEOTIDE SEQUENCE</scope>
</reference>
<feature type="domain" description="C2H2-type" evidence="7">
    <location>
        <begin position="63"/>
        <end position="91"/>
    </location>
</feature>
<feature type="domain" description="C2H2-type" evidence="7">
    <location>
        <begin position="11"/>
        <end position="38"/>
    </location>
</feature>
<evidence type="ECO:0000313" key="8">
    <source>
        <dbReference type="EMBL" id="KAG6463805.1"/>
    </source>
</evidence>
<dbReference type="Pfam" id="PF13912">
    <property type="entry name" value="zf-C2H2_6"/>
    <property type="match status" value="1"/>
</dbReference>
<dbReference type="PANTHER" id="PTHR24399:SF23">
    <property type="entry name" value="C2H2-TYPE DOMAIN-CONTAINING PROTEIN"/>
    <property type="match status" value="1"/>
</dbReference>
<keyword evidence="4" id="KW-0862">Zinc</keyword>
<feature type="domain" description="C2H2-type" evidence="7">
    <location>
        <begin position="181"/>
        <end position="209"/>
    </location>
</feature>
<dbReference type="GO" id="GO:0000978">
    <property type="term" value="F:RNA polymerase II cis-regulatory region sequence-specific DNA binding"/>
    <property type="evidence" value="ECO:0007669"/>
    <property type="project" value="TreeGrafter"/>
</dbReference>
<dbReference type="GO" id="GO:0001227">
    <property type="term" value="F:DNA-binding transcription repressor activity, RNA polymerase II-specific"/>
    <property type="evidence" value="ECO:0007669"/>
    <property type="project" value="TreeGrafter"/>
</dbReference>
<gene>
    <name evidence="8" type="ORF">O3G_MSEX014085</name>
</gene>
<comment type="subcellular location">
    <subcellularLocation>
        <location evidence="1">Nucleus</location>
    </subcellularLocation>
</comment>
<evidence type="ECO:0000256" key="1">
    <source>
        <dbReference type="ARBA" id="ARBA00004123"/>
    </source>
</evidence>
<keyword evidence="6" id="KW-0863">Zinc-finger</keyword>